<dbReference type="InterPro" id="IPR000160">
    <property type="entry name" value="GGDEF_dom"/>
</dbReference>
<feature type="domain" description="GGDEF" evidence="3">
    <location>
        <begin position="349"/>
        <end position="517"/>
    </location>
</feature>
<keyword evidence="1" id="KW-1133">Transmembrane helix</keyword>
<dbReference type="Pfam" id="PF00563">
    <property type="entry name" value="EAL"/>
    <property type="match status" value="1"/>
</dbReference>
<dbReference type="CDD" id="cd01948">
    <property type="entry name" value="EAL"/>
    <property type="match status" value="1"/>
</dbReference>
<protein>
    <submittedName>
        <fullName evidence="4">Bifunctional diguanylate cyclase/phosphodiesterase</fullName>
    </submittedName>
</protein>
<dbReference type="PANTHER" id="PTHR33121">
    <property type="entry name" value="CYCLIC DI-GMP PHOSPHODIESTERASE PDEF"/>
    <property type="match status" value="1"/>
</dbReference>
<evidence type="ECO:0000313" key="5">
    <source>
        <dbReference type="Proteomes" id="UP000786183"/>
    </source>
</evidence>
<name>A0ABS7WQS1_9BACT</name>
<dbReference type="InterPro" id="IPR035919">
    <property type="entry name" value="EAL_sf"/>
</dbReference>
<accession>A0ABS7WQS1</accession>
<evidence type="ECO:0000259" key="2">
    <source>
        <dbReference type="PROSITE" id="PS50883"/>
    </source>
</evidence>
<comment type="caution">
    <text evidence="4">The sequence shown here is derived from an EMBL/GenBank/DDBJ whole genome shotgun (WGS) entry which is preliminary data.</text>
</comment>
<evidence type="ECO:0000256" key="1">
    <source>
        <dbReference type="SAM" id="Phobius"/>
    </source>
</evidence>
<dbReference type="PROSITE" id="PS50887">
    <property type="entry name" value="GGDEF"/>
    <property type="match status" value="1"/>
</dbReference>
<dbReference type="Gene3D" id="3.20.20.450">
    <property type="entry name" value="EAL domain"/>
    <property type="match status" value="1"/>
</dbReference>
<dbReference type="EMBL" id="JACGBB010000001">
    <property type="protein sequence ID" value="MBZ7986647.1"/>
    <property type="molecule type" value="Genomic_DNA"/>
</dbReference>
<sequence>MKQSVSILEKSVKELLIYIVLILSFMLLVGFGISKFNYNEDVKKLQEDFNNQVDISLNKYIKEEVTNINKYLQVEYAYLNGSAKEIIDNLYLLLDAYLDSQSNQENALQFLFSSVGYPIELNIVSEVEKNYLHHARYIKLENNKLLKISISDEKYLSASFDVALKNIKNLHNYALSDFSVEKLPMDFNYNNTEHFYCDTQKDSMQCYNRNFWISFSYKINTKELEKSLELAKDTKYKNFLVQATFIFLSIGISFIFLLIFALTKKNMVKQEISHASEYFLSILDDKQVKCDFKYQEFRELSIGILKFLKKVKQKDNDIKKMAFIDPITRLMNMLSLNMSLKNYTVKDDNKLVFCFFNIEGFKTLNSMYGREFGDEVLKVVAYRLYCLGMDIAIGDEEHFEAQYYIKNNKFEFSHLDDRFFAIARIGADEFILVEEINKHTQADELAQKYHKCLSARSIIIKSNSNNVEYQPFKISAKVGYSVYPDDSENIINCVHLADLAINNKLAKYKNCVFGYTKAIGELTTQNLHLQQDIRKGIENKEFVLYYQPKIDCKSGKVVGAEALVRWKRGDKIVMPDEFIGICERSNLIIMLGNDIIRMACETQKKWIKMGLNLKLSINLSSKQLLSDTIISTIEENLKGIDPNLIEFEITENFAIENLTDKEVVKQIKGLRVGLSMDDFGKGYSSLSYLNDNDLDFDIVKIDKSFIRNIHKDKKSQQLVRFILELVKSLNKKSIAEGVENLESLQFLQEQGCDEYQGYYFSKPVPEEEFLKKVM</sequence>
<evidence type="ECO:0000313" key="4">
    <source>
        <dbReference type="EMBL" id="MBZ7986647.1"/>
    </source>
</evidence>
<feature type="domain" description="EAL" evidence="2">
    <location>
        <begin position="526"/>
        <end position="774"/>
    </location>
</feature>
<dbReference type="InterPro" id="IPR050706">
    <property type="entry name" value="Cyclic-di-GMP_PDE-like"/>
</dbReference>
<dbReference type="Proteomes" id="UP000786183">
    <property type="component" value="Unassembled WGS sequence"/>
</dbReference>
<dbReference type="RefSeq" id="WP_224323704.1">
    <property type="nucleotide sequence ID" value="NZ_JACGBB010000001.1"/>
</dbReference>
<dbReference type="SUPFAM" id="SSF55073">
    <property type="entry name" value="Nucleotide cyclase"/>
    <property type="match status" value="2"/>
</dbReference>
<keyword evidence="1" id="KW-0812">Transmembrane</keyword>
<reference evidence="4 5" key="1">
    <citation type="submission" date="2020-07" db="EMBL/GenBank/DDBJ databases">
        <title>Transfer of Campylobacter canadensis to the novel genus Avispirillum gen. nov., that also includes two novel species recovered from migratory waterfowl: Avispirillum anseris sp. nov. and Avispirillum brantae sp. nov.</title>
        <authorList>
            <person name="Miller W.G."/>
            <person name="Chapman M.H."/>
            <person name="Yee E."/>
            <person name="Inglis G.D."/>
        </authorList>
    </citation>
    <scope>NUCLEOTIDE SEQUENCE [LARGE SCALE GENOMIC DNA]</scope>
    <source>
        <strain evidence="4 5">L283</strain>
    </source>
</reference>
<dbReference type="PANTHER" id="PTHR33121:SF70">
    <property type="entry name" value="SIGNALING PROTEIN YKOW"/>
    <property type="match status" value="1"/>
</dbReference>
<proteinExistence type="predicted"/>
<dbReference type="InterPro" id="IPR043128">
    <property type="entry name" value="Rev_trsase/Diguanyl_cyclase"/>
</dbReference>
<dbReference type="Gene3D" id="3.30.70.270">
    <property type="match status" value="1"/>
</dbReference>
<feature type="transmembrane region" description="Helical" evidence="1">
    <location>
        <begin position="239"/>
        <end position="262"/>
    </location>
</feature>
<dbReference type="Pfam" id="PF00990">
    <property type="entry name" value="GGDEF"/>
    <property type="match status" value="1"/>
</dbReference>
<dbReference type="CDD" id="cd01949">
    <property type="entry name" value="GGDEF"/>
    <property type="match status" value="1"/>
</dbReference>
<dbReference type="PROSITE" id="PS50883">
    <property type="entry name" value="EAL"/>
    <property type="match status" value="1"/>
</dbReference>
<feature type="transmembrane region" description="Helical" evidence="1">
    <location>
        <begin position="15"/>
        <end position="34"/>
    </location>
</feature>
<dbReference type="SMART" id="SM00267">
    <property type="entry name" value="GGDEF"/>
    <property type="match status" value="1"/>
</dbReference>
<dbReference type="SMART" id="SM00052">
    <property type="entry name" value="EAL"/>
    <property type="match status" value="1"/>
</dbReference>
<evidence type="ECO:0000259" key="3">
    <source>
        <dbReference type="PROSITE" id="PS50887"/>
    </source>
</evidence>
<keyword evidence="1" id="KW-0472">Membrane</keyword>
<organism evidence="4 5">
    <name type="scientific">Campylobacter canadensis</name>
    <dbReference type="NCBI Taxonomy" id="449520"/>
    <lineage>
        <taxon>Bacteria</taxon>
        <taxon>Pseudomonadati</taxon>
        <taxon>Campylobacterota</taxon>
        <taxon>Epsilonproteobacteria</taxon>
        <taxon>Campylobacterales</taxon>
        <taxon>Campylobacteraceae</taxon>
        <taxon>Campylobacter</taxon>
    </lineage>
</organism>
<dbReference type="SUPFAM" id="SSF141868">
    <property type="entry name" value="EAL domain-like"/>
    <property type="match status" value="1"/>
</dbReference>
<keyword evidence="5" id="KW-1185">Reference proteome</keyword>
<dbReference type="InterPro" id="IPR029787">
    <property type="entry name" value="Nucleotide_cyclase"/>
</dbReference>
<dbReference type="InterPro" id="IPR001633">
    <property type="entry name" value="EAL_dom"/>
</dbReference>
<gene>
    <name evidence="4" type="ORF">AVCANL283_00775</name>
</gene>